<keyword evidence="1" id="KW-0597">Phosphoprotein</keyword>
<dbReference type="InterPro" id="IPR001789">
    <property type="entry name" value="Sig_transdc_resp-reg_receiver"/>
</dbReference>
<evidence type="ECO:0000259" key="3">
    <source>
        <dbReference type="PROSITE" id="PS50930"/>
    </source>
</evidence>
<evidence type="ECO:0000259" key="2">
    <source>
        <dbReference type="PROSITE" id="PS50110"/>
    </source>
</evidence>
<evidence type="ECO:0000313" key="5">
    <source>
        <dbReference type="Proteomes" id="UP000249239"/>
    </source>
</evidence>
<dbReference type="PROSITE" id="PS50110">
    <property type="entry name" value="RESPONSE_REGULATORY"/>
    <property type="match status" value="1"/>
</dbReference>
<reference evidence="4 5" key="1">
    <citation type="submission" date="2018-06" db="EMBL/GenBank/DDBJ databases">
        <title>Genomic Encyclopedia of Archaeal and Bacterial Type Strains, Phase II (KMG-II): from individual species to whole genera.</title>
        <authorList>
            <person name="Goeker M."/>
        </authorList>
    </citation>
    <scope>NUCLEOTIDE SEQUENCE [LARGE SCALE GENOMIC DNA]</scope>
    <source>
        <strain evidence="4 5">DSM 6779</strain>
    </source>
</reference>
<dbReference type="EMBL" id="QKZK01000024">
    <property type="protein sequence ID" value="PZX13564.1"/>
    <property type="molecule type" value="Genomic_DNA"/>
</dbReference>
<organism evidence="4 5">
    <name type="scientific">Breznakibacter xylanolyticus</name>
    <dbReference type="NCBI Taxonomy" id="990"/>
    <lineage>
        <taxon>Bacteria</taxon>
        <taxon>Pseudomonadati</taxon>
        <taxon>Bacteroidota</taxon>
        <taxon>Bacteroidia</taxon>
        <taxon>Marinilabiliales</taxon>
        <taxon>Marinilabiliaceae</taxon>
        <taxon>Breznakibacter</taxon>
    </lineage>
</organism>
<dbReference type="Pfam" id="PF04397">
    <property type="entry name" value="LytTR"/>
    <property type="match status" value="1"/>
</dbReference>
<dbReference type="PROSITE" id="PS50930">
    <property type="entry name" value="HTH_LYTTR"/>
    <property type="match status" value="1"/>
</dbReference>
<keyword evidence="5" id="KW-1185">Reference proteome</keyword>
<dbReference type="GO" id="GO:0000156">
    <property type="term" value="F:phosphorelay response regulator activity"/>
    <property type="evidence" value="ECO:0007669"/>
    <property type="project" value="InterPro"/>
</dbReference>
<gene>
    <name evidence="4" type="ORF">LX69_02597</name>
</gene>
<dbReference type="Gene3D" id="2.40.50.1020">
    <property type="entry name" value="LytTr DNA-binding domain"/>
    <property type="match status" value="1"/>
</dbReference>
<dbReference type="AlphaFoldDB" id="A0A2W7N9M6"/>
<dbReference type="SMART" id="SM00850">
    <property type="entry name" value="LytTR"/>
    <property type="match status" value="1"/>
</dbReference>
<dbReference type="RefSeq" id="WP_111446441.1">
    <property type="nucleotide sequence ID" value="NZ_QKZK01000024.1"/>
</dbReference>
<dbReference type="InterPro" id="IPR007492">
    <property type="entry name" value="LytTR_DNA-bd_dom"/>
</dbReference>
<dbReference type="SMART" id="SM00448">
    <property type="entry name" value="REC"/>
    <property type="match status" value="1"/>
</dbReference>
<feature type="domain" description="Response regulatory" evidence="2">
    <location>
        <begin position="3"/>
        <end position="116"/>
    </location>
</feature>
<dbReference type="Proteomes" id="UP000249239">
    <property type="component" value="Unassembled WGS sequence"/>
</dbReference>
<dbReference type="Gene3D" id="3.40.50.2300">
    <property type="match status" value="1"/>
</dbReference>
<sequence>MLKAVIIDDEVAAQKSLEKIIQLYLNESVKIEGISSSLKEGIQLIHKHKPEIVFLDIEMPFQNGLELFDYMEINFDVVVISAYKDYAIDALRNGASDYLLKPVNVADLKKCIHRIESQHRLLQEKGQNQNRYEVGKLIVPYAKGYFVIPYSDIIAIEADGNYSWVYKLNQEKLQVNKTLGTIEENLPPQCFFRCHRSAIVNIHYVTEINREKCTLAIHNKHLPITERNIKPLMDKLKAILNVDME</sequence>
<dbReference type="PANTHER" id="PTHR37299:SF1">
    <property type="entry name" value="STAGE 0 SPORULATION PROTEIN A HOMOLOG"/>
    <property type="match status" value="1"/>
</dbReference>
<dbReference type="PANTHER" id="PTHR37299">
    <property type="entry name" value="TRANSCRIPTIONAL REGULATOR-RELATED"/>
    <property type="match status" value="1"/>
</dbReference>
<evidence type="ECO:0000256" key="1">
    <source>
        <dbReference type="PROSITE-ProRule" id="PRU00169"/>
    </source>
</evidence>
<feature type="domain" description="HTH LytTR-type" evidence="3">
    <location>
        <begin position="137"/>
        <end position="238"/>
    </location>
</feature>
<dbReference type="InterPro" id="IPR046947">
    <property type="entry name" value="LytR-like"/>
</dbReference>
<protein>
    <submittedName>
        <fullName evidence="4">LytTR family two component transcriptional regulator</fullName>
    </submittedName>
</protein>
<dbReference type="OrthoDB" id="1646880at2"/>
<dbReference type="InterPro" id="IPR011006">
    <property type="entry name" value="CheY-like_superfamily"/>
</dbReference>
<accession>A0A2W7N9M6</accession>
<dbReference type="GO" id="GO:0003677">
    <property type="term" value="F:DNA binding"/>
    <property type="evidence" value="ECO:0007669"/>
    <property type="project" value="InterPro"/>
</dbReference>
<feature type="modified residue" description="4-aspartylphosphate" evidence="1">
    <location>
        <position position="56"/>
    </location>
</feature>
<proteinExistence type="predicted"/>
<dbReference type="SUPFAM" id="SSF52172">
    <property type="entry name" value="CheY-like"/>
    <property type="match status" value="1"/>
</dbReference>
<name>A0A2W7N9M6_9BACT</name>
<comment type="caution">
    <text evidence="4">The sequence shown here is derived from an EMBL/GenBank/DDBJ whole genome shotgun (WGS) entry which is preliminary data.</text>
</comment>
<dbReference type="Pfam" id="PF00072">
    <property type="entry name" value="Response_reg"/>
    <property type="match status" value="1"/>
</dbReference>
<evidence type="ECO:0000313" key="4">
    <source>
        <dbReference type="EMBL" id="PZX13564.1"/>
    </source>
</evidence>